<name>A0AAD7R6D8_9TELE</name>
<organism evidence="1 2">
    <name type="scientific">Aldrovandia affinis</name>
    <dbReference type="NCBI Taxonomy" id="143900"/>
    <lineage>
        <taxon>Eukaryota</taxon>
        <taxon>Metazoa</taxon>
        <taxon>Chordata</taxon>
        <taxon>Craniata</taxon>
        <taxon>Vertebrata</taxon>
        <taxon>Euteleostomi</taxon>
        <taxon>Actinopterygii</taxon>
        <taxon>Neopterygii</taxon>
        <taxon>Teleostei</taxon>
        <taxon>Notacanthiformes</taxon>
        <taxon>Halosauridae</taxon>
        <taxon>Aldrovandia</taxon>
    </lineage>
</organism>
<dbReference type="AlphaFoldDB" id="A0AAD7R6D8"/>
<reference evidence="1" key="1">
    <citation type="journal article" date="2023" name="Science">
        <title>Genome structures resolve the early diversification of teleost fishes.</title>
        <authorList>
            <person name="Parey E."/>
            <person name="Louis A."/>
            <person name="Montfort J."/>
            <person name="Bouchez O."/>
            <person name="Roques C."/>
            <person name="Iampietro C."/>
            <person name="Lluch J."/>
            <person name="Castinel A."/>
            <person name="Donnadieu C."/>
            <person name="Desvignes T."/>
            <person name="Floi Bucao C."/>
            <person name="Jouanno E."/>
            <person name="Wen M."/>
            <person name="Mejri S."/>
            <person name="Dirks R."/>
            <person name="Jansen H."/>
            <person name="Henkel C."/>
            <person name="Chen W.J."/>
            <person name="Zahm M."/>
            <person name="Cabau C."/>
            <person name="Klopp C."/>
            <person name="Thompson A.W."/>
            <person name="Robinson-Rechavi M."/>
            <person name="Braasch I."/>
            <person name="Lecointre G."/>
            <person name="Bobe J."/>
            <person name="Postlethwait J.H."/>
            <person name="Berthelot C."/>
            <person name="Roest Crollius H."/>
            <person name="Guiguen Y."/>
        </authorList>
    </citation>
    <scope>NUCLEOTIDE SEQUENCE</scope>
    <source>
        <strain evidence="1">NC1722</strain>
    </source>
</reference>
<proteinExistence type="predicted"/>
<comment type="caution">
    <text evidence="1">The sequence shown here is derived from an EMBL/GenBank/DDBJ whole genome shotgun (WGS) entry which is preliminary data.</text>
</comment>
<gene>
    <name evidence="1" type="ORF">AAFF_G00336860</name>
</gene>
<accession>A0AAD7R6D8</accession>
<sequence length="94" mass="10256">MKRNRTLWRSSTEAPFCIAALSPFSQAASCWCGTERSMPKTWASPSTTCGATSALLKGARGYHLSSSPVLSVRFPTQQRFTCTSTSRDLTLTSM</sequence>
<protein>
    <submittedName>
        <fullName evidence="1">Uncharacterized protein</fullName>
    </submittedName>
</protein>
<keyword evidence="2" id="KW-1185">Reference proteome</keyword>
<dbReference type="EMBL" id="JAINUG010000529">
    <property type="protein sequence ID" value="KAJ8366902.1"/>
    <property type="molecule type" value="Genomic_DNA"/>
</dbReference>
<evidence type="ECO:0000313" key="2">
    <source>
        <dbReference type="Proteomes" id="UP001221898"/>
    </source>
</evidence>
<dbReference type="Proteomes" id="UP001221898">
    <property type="component" value="Unassembled WGS sequence"/>
</dbReference>
<evidence type="ECO:0000313" key="1">
    <source>
        <dbReference type="EMBL" id="KAJ8366902.1"/>
    </source>
</evidence>